<protein>
    <submittedName>
        <fullName evidence="2">SAM-dependent methyltransferase</fullName>
    </submittedName>
</protein>
<reference evidence="2 3" key="1">
    <citation type="submission" date="2015-10" db="EMBL/GenBank/DDBJ databases">
        <authorList>
            <person name="Gilbert D.G."/>
        </authorList>
    </citation>
    <scope>NUCLEOTIDE SEQUENCE [LARGE SCALE GENOMIC DNA]</scope>
    <source>
        <strain evidence="2 3">NRRL B-16712</strain>
    </source>
</reference>
<dbReference type="AlphaFoldDB" id="A0A101JIK8"/>
<evidence type="ECO:0000259" key="1">
    <source>
        <dbReference type="Pfam" id="PF13649"/>
    </source>
</evidence>
<dbReference type="CDD" id="cd02440">
    <property type="entry name" value="AdoMet_MTases"/>
    <property type="match status" value="1"/>
</dbReference>
<dbReference type="InterPro" id="IPR041698">
    <property type="entry name" value="Methyltransf_25"/>
</dbReference>
<dbReference type="GO" id="GO:0032259">
    <property type="term" value="P:methylation"/>
    <property type="evidence" value="ECO:0007669"/>
    <property type="project" value="UniProtKB-KW"/>
</dbReference>
<feature type="domain" description="Methyltransferase" evidence="1">
    <location>
        <begin position="71"/>
        <end position="110"/>
    </location>
</feature>
<accession>A0A101JIK8</accession>
<keyword evidence="2" id="KW-0808">Transferase</keyword>
<dbReference type="EMBL" id="LLZH01000298">
    <property type="protein sequence ID" value="KUL27575.1"/>
    <property type="molecule type" value="Genomic_DNA"/>
</dbReference>
<comment type="caution">
    <text evidence="2">The sequence shown here is derived from an EMBL/GenBank/DDBJ whole genome shotgun (WGS) entry which is preliminary data.</text>
</comment>
<dbReference type="InterPro" id="IPR029063">
    <property type="entry name" value="SAM-dependent_MTases_sf"/>
</dbReference>
<name>A0A101JIK8_9ACTN</name>
<keyword evidence="2" id="KW-0489">Methyltransferase</keyword>
<evidence type="ECO:0000313" key="2">
    <source>
        <dbReference type="EMBL" id="KUL27575.1"/>
    </source>
</evidence>
<proteinExistence type="predicted"/>
<dbReference type="Pfam" id="PF13649">
    <property type="entry name" value="Methyltransf_25"/>
    <property type="match status" value="1"/>
</dbReference>
<dbReference type="OrthoDB" id="4484556at2"/>
<dbReference type="Proteomes" id="UP000053244">
    <property type="component" value="Unassembled WGS sequence"/>
</dbReference>
<dbReference type="SUPFAM" id="SSF53335">
    <property type="entry name" value="S-adenosyl-L-methionine-dependent methyltransferases"/>
    <property type="match status" value="1"/>
</dbReference>
<sequence length="231" mass="24023">MTAPALVCPPAELGALDLYDQALIRAAAGAAGQLVLRDATGRETRVDAVDWCRDHRPGDTGLLDRCSGATLDVGCGPGRLTGALLLRGRAALGVDVSAVAVRMARARGASALRRDVFAPLPGHGRWQHLLLADGNLGIGGDPVALLRRCRELIARRGQVHAEVEPPGTGSWAGVATLHAASLGSGTDGVGAPLRWARVAADDLESLARTAGLRIRAAWNEEGRWFATLTAA</sequence>
<dbReference type="RefSeq" id="WP_067700433.1">
    <property type="nucleotide sequence ID" value="NZ_LLZH01000298.1"/>
</dbReference>
<dbReference type="GO" id="GO:0008168">
    <property type="term" value="F:methyltransferase activity"/>
    <property type="evidence" value="ECO:0007669"/>
    <property type="project" value="UniProtKB-KW"/>
</dbReference>
<organism evidence="2 3">
    <name type="scientific">Actinoplanes awajinensis subsp. mycoplanecinus</name>
    <dbReference type="NCBI Taxonomy" id="135947"/>
    <lineage>
        <taxon>Bacteria</taxon>
        <taxon>Bacillati</taxon>
        <taxon>Actinomycetota</taxon>
        <taxon>Actinomycetes</taxon>
        <taxon>Micromonosporales</taxon>
        <taxon>Micromonosporaceae</taxon>
        <taxon>Actinoplanes</taxon>
    </lineage>
</organism>
<keyword evidence="3" id="KW-1185">Reference proteome</keyword>
<gene>
    <name evidence="2" type="ORF">ADL15_35070</name>
</gene>
<evidence type="ECO:0000313" key="3">
    <source>
        <dbReference type="Proteomes" id="UP000053244"/>
    </source>
</evidence>
<dbReference type="Gene3D" id="3.40.50.150">
    <property type="entry name" value="Vaccinia Virus protein VP39"/>
    <property type="match status" value="1"/>
</dbReference>